<reference evidence="4" key="2">
    <citation type="submission" date="2015-01" db="EMBL/GenBank/DDBJ databases">
        <title>Evolutionary Origins and Diversification of the Mycorrhizal Mutualists.</title>
        <authorList>
            <consortium name="DOE Joint Genome Institute"/>
            <consortium name="Mycorrhizal Genomics Consortium"/>
            <person name="Kohler A."/>
            <person name="Kuo A."/>
            <person name="Nagy L.G."/>
            <person name="Floudas D."/>
            <person name="Copeland A."/>
            <person name="Barry K.W."/>
            <person name="Cichocki N."/>
            <person name="Veneault-Fourrey C."/>
            <person name="LaButti K."/>
            <person name="Lindquist E.A."/>
            <person name="Lipzen A."/>
            <person name="Lundell T."/>
            <person name="Morin E."/>
            <person name="Murat C."/>
            <person name="Riley R."/>
            <person name="Ohm R."/>
            <person name="Sun H."/>
            <person name="Tunlid A."/>
            <person name="Henrissat B."/>
            <person name="Grigoriev I.V."/>
            <person name="Hibbett D.S."/>
            <person name="Martin F."/>
        </authorList>
    </citation>
    <scope>NUCLEOTIDE SEQUENCE [LARGE SCALE GENOMIC DNA]</scope>
    <source>
        <strain evidence="4">LaAM-08-1</strain>
    </source>
</reference>
<keyword evidence="4" id="KW-1185">Reference proteome</keyword>
<dbReference type="PANTHER" id="PTHR10322">
    <property type="entry name" value="DNA POLYMERASE CATALYTIC SUBUNIT"/>
    <property type="match status" value="1"/>
</dbReference>
<dbReference type="HOGENOM" id="CLU_847492_0_0_1"/>
<dbReference type="AlphaFoldDB" id="A0A0C9XAC6"/>
<dbReference type="PANTHER" id="PTHR10322:SF23">
    <property type="entry name" value="DNA POLYMERASE DELTA CATALYTIC SUBUNIT"/>
    <property type="match status" value="1"/>
</dbReference>
<dbReference type="GO" id="GO:0043625">
    <property type="term" value="C:delta DNA polymerase complex"/>
    <property type="evidence" value="ECO:0007669"/>
    <property type="project" value="TreeGrafter"/>
</dbReference>
<name>A0A0C9XAC6_9AGAR</name>
<proteinExistence type="predicted"/>
<gene>
    <name evidence="3" type="ORF">K443DRAFT_545693</name>
</gene>
<dbReference type="GO" id="GO:0006297">
    <property type="term" value="P:nucleotide-excision repair, DNA gap filling"/>
    <property type="evidence" value="ECO:0007669"/>
    <property type="project" value="TreeGrafter"/>
</dbReference>
<reference evidence="3 4" key="1">
    <citation type="submission" date="2014-04" db="EMBL/GenBank/DDBJ databases">
        <authorList>
            <consortium name="DOE Joint Genome Institute"/>
            <person name="Kuo A."/>
            <person name="Kohler A."/>
            <person name="Nagy L.G."/>
            <person name="Floudas D."/>
            <person name="Copeland A."/>
            <person name="Barry K.W."/>
            <person name="Cichocki N."/>
            <person name="Veneault-Fourrey C."/>
            <person name="LaButti K."/>
            <person name="Lindquist E.A."/>
            <person name="Lipzen A."/>
            <person name="Lundell T."/>
            <person name="Morin E."/>
            <person name="Murat C."/>
            <person name="Sun H."/>
            <person name="Tunlid A."/>
            <person name="Henrissat B."/>
            <person name="Grigoriev I.V."/>
            <person name="Hibbett D.S."/>
            <person name="Martin F."/>
            <person name="Nordberg H.P."/>
            <person name="Cantor M.N."/>
            <person name="Hua S.X."/>
        </authorList>
    </citation>
    <scope>NUCLEOTIDE SEQUENCE [LARGE SCALE GENOMIC DNA]</scope>
    <source>
        <strain evidence="3 4">LaAM-08-1</strain>
    </source>
</reference>
<dbReference type="OrthoDB" id="2414538at2759"/>
<dbReference type="Gene3D" id="3.30.420.10">
    <property type="entry name" value="Ribonuclease H-like superfamily/Ribonuclease H"/>
    <property type="match status" value="1"/>
</dbReference>
<dbReference type="GO" id="GO:0003887">
    <property type="term" value="F:DNA-directed DNA polymerase activity"/>
    <property type="evidence" value="ECO:0007669"/>
    <property type="project" value="TreeGrafter"/>
</dbReference>
<dbReference type="GO" id="GO:0003676">
    <property type="term" value="F:nucleic acid binding"/>
    <property type="evidence" value="ECO:0007669"/>
    <property type="project" value="InterPro"/>
</dbReference>
<dbReference type="EMBL" id="KN838600">
    <property type="protein sequence ID" value="KIK01891.1"/>
    <property type="molecule type" value="Genomic_DNA"/>
</dbReference>
<dbReference type="InterPro" id="IPR036397">
    <property type="entry name" value="RNaseH_sf"/>
</dbReference>
<dbReference type="STRING" id="1095629.A0A0C9XAC6"/>
<protein>
    <recommendedName>
        <fullName evidence="1">DNA polymerase delta catalytic subunit</fullName>
    </recommendedName>
</protein>
<evidence type="ECO:0000259" key="2">
    <source>
        <dbReference type="Pfam" id="PF03104"/>
    </source>
</evidence>
<feature type="domain" description="DNA-directed DNA polymerase family B exonuclease" evidence="2">
    <location>
        <begin position="1"/>
        <end position="222"/>
    </location>
</feature>
<dbReference type="InterPro" id="IPR006133">
    <property type="entry name" value="DNA-dir_DNA_pol_B_exonuc"/>
</dbReference>
<dbReference type="Proteomes" id="UP000054477">
    <property type="component" value="Unassembled WGS sequence"/>
</dbReference>
<sequence>MMDTKINSMTWVKVPAKSYMLISESQKQSHCQLEISVKFDGLEVYESGDPHKFAPLRILSLDIECSIRPLYPGNPNYKDNKMSFPNHRNLEDDVIQVANMVTHYGDNEPFVRNIFTLKSCASIAGAETFSFDSETELLNSWQKFIMDVDPDLIIGYNIGRFDLPYLLNRGKLRRIAGFGELGRMKGISVKIDDILGQRDWKTTPRIEGRILLDMLYFVRKEYPELKGPGATTLGAVSNHFLGQAKEDVSVHMMGRLQNGDENSRRDLAIYCLKDAYLPQQLMDKLDGLKRWIKISRELWVPFNELLYLDDPTKKSLKERNMRGIYPDN</sequence>
<evidence type="ECO:0000313" key="4">
    <source>
        <dbReference type="Proteomes" id="UP000054477"/>
    </source>
</evidence>
<dbReference type="GO" id="GO:0008296">
    <property type="term" value="F:3'-5'-DNA exonuclease activity"/>
    <property type="evidence" value="ECO:0007669"/>
    <property type="project" value="TreeGrafter"/>
</dbReference>
<accession>A0A0C9XAC6</accession>
<dbReference type="Gene3D" id="2.40.50.730">
    <property type="match status" value="1"/>
</dbReference>
<dbReference type="InterPro" id="IPR050240">
    <property type="entry name" value="DNA_pol_type-B"/>
</dbReference>
<dbReference type="Pfam" id="PF03104">
    <property type="entry name" value="DNA_pol_B_exo1"/>
    <property type="match status" value="1"/>
</dbReference>
<evidence type="ECO:0000313" key="3">
    <source>
        <dbReference type="EMBL" id="KIK01891.1"/>
    </source>
</evidence>
<dbReference type="GO" id="GO:0045004">
    <property type="term" value="P:DNA replication proofreading"/>
    <property type="evidence" value="ECO:0007669"/>
    <property type="project" value="TreeGrafter"/>
</dbReference>
<evidence type="ECO:0000256" key="1">
    <source>
        <dbReference type="ARBA" id="ARBA00024411"/>
    </source>
</evidence>
<dbReference type="InterPro" id="IPR012337">
    <property type="entry name" value="RNaseH-like_sf"/>
</dbReference>
<organism evidence="3 4">
    <name type="scientific">Laccaria amethystina LaAM-08-1</name>
    <dbReference type="NCBI Taxonomy" id="1095629"/>
    <lineage>
        <taxon>Eukaryota</taxon>
        <taxon>Fungi</taxon>
        <taxon>Dikarya</taxon>
        <taxon>Basidiomycota</taxon>
        <taxon>Agaricomycotina</taxon>
        <taxon>Agaricomycetes</taxon>
        <taxon>Agaricomycetidae</taxon>
        <taxon>Agaricales</taxon>
        <taxon>Agaricineae</taxon>
        <taxon>Hydnangiaceae</taxon>
        <taxon>Laccaria</taxon>
    </lineage>
</organism>
<dbReference type="GO" id="GO:0006287">
    <property type="term" value="P:base-excision repair, gap-filling"/>
    <property type="evidence" value="ECO:0007669"/>
    <property type="project" value="TreeGrafter"/>
</dbReference>
<dbReference type="SUPFAM" id="SSF53098">
    <property type="entry name" value="Ribonuclease H-like"/>
    <property type="match status" value="1"/>
</dbReference>